<keyword evidence="3" id="KW-1185">Reference proteome</keyword>
<feature type="domain" description="Peptidase S9 prolyl oligopeptidase catalytic" evidence="1">
    <location>
        <begin position="204"/>
        <end position="327"/>
    </location>
</feature>
<dbReference type="EMBL" id="JACEFB010000018">
    <property type="protein sequence ID" value="MBA2227725.1"/>
    <property type="molecule type" value="Genomic_DNA"/>
</dbReference>
<dbReference type="Pfam" id="PF00326">
    <property type="entry name" value="Peptidase_S9"/>
    <property type="match status" value="1"/>
</dbReference>
<dbReference type="InterPro" id="IPR050261">
    <property type="entry name" value="FrsA_esterase"/>
</dbReference>
<name>A0A7V8VGZ8_9BACT</name>
<gene>
    <name evidence="2" type="ORF">H0921_16320</name>
</gene>
<dbReference type="InterPro" id="IPR029058">
    <property type="entry name" value="AB_hydrolase_fold"/>
</dbReference>
<dbReference type="SUPFAM" id="SSF53474">
    <property type="entry name" value="alpha/beta-Hydrolases"/>
    <property type="match status" value="1"/>
</dbReference>
<comment type="caution">
    <text evidence="2">The sequence shown here is derived from an EMBL/GenBank/DDBJ whole genome shotgun (WGS) entry which is preliminary data.</text>
</comment>
<protein>
    <submittedName>
        <fullName evidence="2">Prolyl oligopeptidase family serine peptidase</fullName>
    </submittedName>
</protein>
<organism evidence="2 3">
    <name type="scientific">Thermogemmata fonticola</name>
    <dbReference type="NCBI Taxonomy" id="2755323"/>
    <lineage>
        <taxon>Bacteria</taxon>
        <taxon>Pseudomonadati</taxon>
        <taxon>Planctomycetota</taxon>
        <taxon>Planctomycetia</taxon>
        <taxon>Gemmatales</taxon>
        <taxon>Gemmataceae</taxon>
        <taxon>Thermogemmata</taxon>
    </lineage>
</organism>
<evidence type="ECO:0000313" key="2">
    <source>
        <dbReference type="EMBL" id="MBA2227725.1"/>
    </source>
</evidence>
<accession>A0A7V8VGZ8</accession>
<dbReference type="InterPro" id="IPR001375">
    <property type="entry name" value="Peptidase_S9_cat"/>
</dbReference>
<dbReference type="Gene3D" id="3.40.50.1820">
    <property type="entry name" value="alpha/beta hydrolase"/>
    <property type="match status" value="1"/>
</dbReference>
<dbReference type="RefSeq" id="WP_194539588.1">
    <property type="nucleotide sequence ID" value="NZ_JACEFB010000018.1"/>
</dbReference>
<reference evidence="2 3" key="1">
    <citation type="submission" date="2020-07" db="EMBL/GenBank/DDBJ databases">
        <title>Thermogemmata thermophila gen. nov., sp. nov., a novel moderate thermophilic planctomycete from a Kamchatka hot spring.</title>
        <authorList>
            <person name="Elcheninov A.G."/>
            <person name="Podosokorskaya O.A."/>
            <person name="Kovaleva O.L."/>
            <person name="Novikov A."/>
            <person name="Bonch-Osmolovskaya E.A."/>
            <person name="Toshchakov S.V."/>
            <person name="Kublanov I.V."/>
        </authorList>
    </citation>
    <scope>NUCLEOTIDE SEQUENCE [LARGE SCALE GENOMIC DNA]</scope>
    <source>
        <strain evidence="2 3">2918</strain>
    </source>
</reference>
<evidence type="ECO:0000313" key="3">
    <source>
        <dbReference type="Proteomes" id="UP000542342"/>
    </source>
</evidence>
<dbReference type="GO" id="GO:0006508">
    <property type="term" value="P:proteolysis"/>
    <property type="evidence" value="ECO:0007669"/>
    <property type="project" value="InterPro"/>
</dbReference>
<dbReference type="PANTHER" id="PTHR22946">
    <property type="entry name" value="DIENELACTONE HYDROLASE DOMAIN-CONTAINING PROTEIN-RELATED"/>
    <property type="match status" value="1"/>
</dbReference>
<sequence>MQTSRSWNAQPGQAKVWRLVMVALGGLAGVMAGGWGRPGQAQAADDMEAPRSLSAAHRLEAQPSGQITVDSRNDEAAGVAELFRFPKPYTFRYTLRLRQELICCGVRIYDLTFPSPVTTDVVENNTVHAELFLPPGAGPFPAAIVLDIMQGNALVSRAKALWLAQHGVAGLVVHMAYYGPRRPPGSSIRLISTDLPRTLSGVRQTVLDIRCATAWLASQPVFDSQRLGLAGTSLGSLIGAIAAANEPRLQHVCLLLGGGGLVDAYADHPLAQRYLPLIEAAGGKAALRALIAPMDPLTYAPQLRRKNLLLICAARDDIVPPRAGRQLWEATGKPRILWLEATHVGAAAYLLPMFQAMTEHLRGDSVRTP</sequence>
<proteinExistence type="predicted"/>
<dbReference type="Proteomes" id="UP000542342">
    <property type="component" value="Unassembled WGS sequence"/>
</dbReference>
<dbReference type="GO" id="GO:0008236">
    <property type="term" value="F:serine-type peptidase activity"/>
    <property type="evidence" value="ECO:0007669"/>
    <property type="project" value="InterPro"/>
</dbReference>
<evidence type="ECO:0000259" key="1">
    <source>
        <dbReference type="Pfam" id="PF00326"/>
    </source>
</evidence>
<dbReference type="AlphaFoldDB" id="A0A7V8VGZ8"/>